<dbReference type="Pfam" id="PF00155">
    <property type="entry name" value="Aminotran_1_2"/>
    <property type="match status" value="1"/>
</dbReference>
<dbReference type="RefSeq" id="XP_069200834.1">
    <property type="nucleotide sequence ID" value="XM_069343019.1"/>
</dbReference>
<dbReference type="SUPFAM" id="SSF53383">
    <property type="entry name" value="PLP-dependent transferases"/>
    <property type="match status" value="1"/>
</dbReference>
<dbReference type="Proteomes" id="UP001562354">
    <property type="component" value="Unassembled WGS sequence"/>
</dbReference>
<protein>
    <recommendedName>
        <fullName evidence="1">Aminotransferase class I/classII large domain-containing protein</fullName>
    </recommendedName>
</protein>
<dbReference type="CDD" id="cd00609">
    <property type="entry name" value="AAT_like"/>
    <property type="match status" value="1"/>
</dbReference>
<reference evidence="2 3" key="1">
    <citation type="submission" date="2024-07" db="EMBL/GenBank/DDBJ databases">
        <title>Draft sequence of the Neodothiora populina.</title>
        <authorList>
            <person name="Drown D.D."/>
            <person name="Schuette U.S."/>
            <person name="Buechlein A.B."/>
            <person name="Rusch D.R."/>
            <person name="Winton L.W."/>
            <person name="Adams G.A."/>
        </authorList>
    </citation>
    <scope>NUCLEOTIDE SEQUENCE [LARGE SCALE GENOMIC DNA]</scope>
    <source>
        <strain evidence="2 3">CPC 39397</strain>
    </source>
</reference>
<gene>
    <name evidence="2" type="ORF">AAFC00_003535</name>
</gene>
<dbReference type="InterPro" id="IPR015424">
    <property type="entry name" value="PyrdxlP-dep_Trfase"/>
</dbReference>
<feature type="domain" description="Aminotransferase class I/classII large" evidence="1">
    <location>
        <begin position="36"/>
        <end position="430"/>
    </location>
</feature>
<dbReference type="Gene3D" id="3.40.640.10">
    <property type="entry name" value="Type I PLP-dependent aspartate aminotransferase-like (Major domain)"/>
    <property type="match status" value="1"/>
</dbReference>
<proteinExistence type="predicted"/>
<dbReference type="InterPro" id="IPR015421">
    <property type="entry name" value="PyrdxlP-dep_Trfase_major"/>
</dbReference>
<accession>A0ABR3PEK8</accession>
<sequence length="457" mass="50388">MSSSINLVKGWPSTKLLPARQISEAAQLQLANPEVAHAGLLYGPDDGFKPLRESLSRFLTTFYNHDEDGDAIEPEEICITGGASQNLGCMLQVFTDPLFTRSVQIIAPAYMLSFRMFADNGFSGKMKAVPENEDGVDTGSLRRSLQESEDQAKTDYLNAATTKPQRPYSKYYRHVIYCVPTFSNPSSRSMSLERRTELVRIAREFDALIIADDVYDYLQWPSHPTEASIPMTRASFPRLVDIDRALDGGASRPGADGFGNAMSNGSFSKISGPGVRVGWVQGTAKFAWGVSQCGTSCSGGAPSQLTSTFMDCLLRQGKLQTHVFDVLCPAYAQRYKTLVEAVETELFPLGASMPQADRQVVGGFFIWVTLPKAIMAEELAHRCQDEVDVFVAPGSIFEVPGDESVKFDHNIRLCFSWLEPEDMVEGVKRIRMIVESMLRGEKAKSKGKSQKGLGQIK</sequence>
<evidence type="ECO:0000313" key="3">
    <source>
        <dbReference type="Proteomes" id="UP001562354"/>
    </source>
</evidence>
<dbReference type="InterPro" id="IPR004839">
    <property type="entry name" value="Aminotransferase_I/II_large"/>
</dbReference>
<organism evidence="2 3">
    <name type="scientific">Neodothiora populina</name>
    <dbReference type="NCBI Taxonomy" id="2781224"/>
    <lineage>
        <taxon>Eukaryota</taxon>
        <taxon>Fungi</taxon>
        <taxon>Dikarya</taxon>
        <taxon>Ascomycota</taxon>
        <taxon>Pezizomycotina</taxon>
        <taxon>Dothideomycetes</taxon>
        <taxon>Dothideomycetidae</taxon>
        <taxon>Dothideales</taxon>
        <taxon>Dothioraceae</taxon>
        <taxon>Neodothiora</taxon>
    </lineage>
</organism>
<name>A0ABR3PEK8_9PEZI</name>
<dbReference type="GeneID" id="95977236"/>
<keyword evidence="3" id="KW-1185">Reference proteome</keyword>
<dbReference type="InterPro" id="IPR015422">
    <property type="entry name" value="PyrdxlP-dep_Trfase_small"/>
</dbReference>
<evidence type="ECO:0000259" key="1">
    <source>
        <dbReference type="Pfam" id="PF00155"/>
    </source>
</evidence>
<dbReference type="EMBL" id="JBFMKM010000008">
    <property type="protein sequence ID" value="KAL1304559.1"/>
    <property type="molecule type" value="Genomic_DNA"/>
</dbReference>
<evidence type="ECO:0000313" key="2">
    <source>
        <dbReference type="EMBL" id="KAL1304559.1"/>
    </source>
</evidence>
<dbReference type="Gene3D" id="3.90.1150.10">
    <property type="entry name" value="Aspartate Aminotransferase, domain 1"/>
    <property type="match status" value="1"/>
</dbReference>
<dbReference type="PANTHER" id="PTHR42858:SF1">
    <property type="entry name" value="LD15494P"/>
    <property type="match status" value="1"/>
</dbReference>
<comment type="caution">
    <text evidence="2">The sequence shown here is derived from an EMBL/GenBank/DDBJ whole genome shotgun (WGS) entry which is preliminary data.</text>
</comment>
<dbReference type="PANTHER" id="PTHR42858">
    <property type="entry name" value="AMINOTRANSFERASE"/>
    <property type="match status" value="1"/>
</dbReference>